<dbReference type="RefSeq" id="WP_155861048.1">
    <property type="nucleotide sequence ID" value="NZ_CP045482.1"/>
</dbReference>
<evidence type="ECO:0000313" key="4">
    <source>
        <dbReference type="Proteomes" id="UP000474054"/>
    </source>
</evidence>
<evidence type="ECO:0000313" key="3">
    <source>
        <dbReference type="Proteomes" id="UP000426328"/>
    </source>
</evidence>
<dbReference type="Proteomes" id="UP000426328">
    <property type="component" value="Chromosome"/>
</dbReference>
<accession>A0A650CUS7</accession>
<dbReference type="GeneID" id="42778823"/>
<name>A0A650CUS7_ACIAM</name>
<dbReference type="EMBL" id="WHYS01000002">
    <property type="protein sequence ID" value="MQL56246.1"/>
    <property type="molecule type" value="Genomic_DNA"/>
</dbReference>
<reference evidence="1 4" key="1">
    <citation type="submission" date="2019-10" db="EMBL/GenBank/DDBJ databases">
        <title>Comparative genomics of sulfur disproportionating microorganisms.</title>
        <authorList>
            <person name="Ward L.M."/>
            <person name="Bertran E."/>
            <person name="Johnston D."/>
        </authorList>
    </citation>
    <scope>NUCLEOTIDE SEQUENCE [LARGE SCALE GENOMIC DNA]</scope>
    <source>
        <strain evidence="1 4">DSM 3772</strain>
    </source>
</reference>
<gene>
    <name evidence="2" type="ORF">D1866_03760</name>
    <name evidence="1" type="ORF">GFB69_11070</name>
</gene>
<evidence type="ECO:0000313" key="1">
    <source>
        <dbReference type="EMBL" id="MQL56246.1"/>
    </source>
</evidence>
<reference evidence="2 3" key="2">
    <citation type="submission" date="2019-10" db="EMBL/GenBank/DDBJ databases">
        <title>Genome Sequences from Six Type Strain Members of the Archaeal Family Sulfolobaceae: Acidianus ambivalens, Acidianus infernus, Metallosphaera prunae, Stygiolobus azoricus, Sulfolobus metallicus, and Sulfurisphaera ohwakuensis.</title>
        <authorList>
            <person name="Counts J.A."/>
            <person name="Kelly R.M."/>
        </authorList>
    </citation>
    <scope>NUCLEOTIDE SEQUENCE [LARGE SCALE GENOMIC DNA]</scope>
    <source>
        <strain evidence="2 3">LEI 10</strain>
    </source>
</reference>
<dbReference type="Proteomes" id="UP000474054">
    <property type="component" value="Unassembled WGS sequence"/>
</dbReference>
<evidence type="ECO:0000313" key="2">
    <source>
        <dbReference type="EMBL" id="QGR21217.1"/>
    </source>
</evidence>
<dbReference type="KEGG" id="aamb:D1866_03760"/>
<sequence length="406" mass="48222">MNRRDRELLNKVGRYYLQYKGVVDIEKLLSLFEGNTEVPINDYTLSYIYFYIIYLVTKDAVRSAREALKDRLTYREFSVEYSQELFGELDVPRTIAVYPMNMLAYYNFAEGLNAPECSILGYLLRRIYHLVKEKHESLKYKSNEDIPRYFNFREDFKKKYEELSDLKEKFPEGYYREPSYTDPEWLIRAYKAYFLIKGLESIKVGTKEKGEVVDKKIIKFLFWKLYELYVFYLVVNYLESKGYEIIRKDGEFFAEKGSKLIRLVFNTSLPRSSLRKVDNTENVDKYKGRPDISLDSKDKLPKPIIFECKYSSSVSYITMGRFKVMAYTYEYDPEVSVLVYPGLKESQVNYDAEDSATRELDQMVKEKGSLLDFYYNSHLIYMAIIDPLRKDEENLRIIDKILGKII</sequence>
<protein>
    <submittedName>
        <fullName evidence="2">Uncharacterized protein</fullName>
    </submittedName>
</protein>
<dbReference type="EMBL" id="CP045482">
    <property type="protein sequence ID" value="QGR21217.1"/>
    <property type="molecule type" value="Genomic_DNA"/>
</dbReference>
<proteinExistence type="predicted"/>
<keyword evidence="3" id="KW-1185">Reference proteome</keyword>
<dbReference type="AlphaFoldDB" id="A0A650CUS7"/>
<organism evidence="2 3">
    <name type="scientific">Acidianus ambivalens</name>
    <name type="common">Desulfurolobus ambivalens</name>
    <dbReference type="NCBI Taxonomy" id="2283"/>
    <lineage>
        <taxon>Archaea</taxon>
        <taxon>Thermoproteota</taxon>
        <taxon>Thermoprotei</taxon>
        <taxon>Sulfolobales</taxon>
        <taxon>Sulfolobaceae</taxon>
        <taxon>Acidianus</taxon>
    </lineage>
</organism>